<keyword evidence="6" id="KW-0851">Voltage-gated channel</keyword>
<dbReference type="Gene3D" id="1.10.287.70">
    <property type="match status" value="1"/>
</dbReference>
<keyword evidence="8 12" id="KW-1133">Transmembrane helix</keyword>
<dbReference type="InterPro" id="IPR027359">
    <property type="entry name" value="Volt_channel_dom_sf"/>
</dbReference>
<comment type="subcellular location">
    <subcellularLocation>
        <location evidence="1">Membrane</location>
        <topology evidence="1">Multi-pass membrane protein</topology>
    </subcellularLocation>
</comment>
<keyword evidence="15" id="KW-1185">Reference proteome</keyword>
<feature type="transmembrane region" description="Helical" evidence="12">
    <location>
        <begin position="54"/>
        <end position="74"/>
    </location>
</feature>
<comment type="caution">
    <text evidence="14">The sequence shown here is derived from an EMBL/GenBank/DDBJ whole genome shotgun (WGS) entry which is preliminary data.</text>
</comment>
<keyword evidence="10 12" id="KW-0472">Membrane</keyword>
<dbReference type="GO" id="GO:0001508">
    <property type="term" value="P:action potential"/>
    <property type="evidence" value="ECO:0007669"/>
    <property type="project" value="TreeGrafter"/>
</dbReference>
<proteinExistence type="predicted"/>
<keyword evidence="5" id="KW-0631">Potassium channel</keyword>
<gene>
    <name evidence="14" type="ORF">O0V09_16630</name>
</gene>
<evidence type="ECO:0000256" key="9">
    <source>
        <dbReference type="ARBA" id="ARBA00023065"/>
    </source>
</evidence>
<evidence type="ECO:0000256" key="4">
    <source>
        <dbReference type="ARBA" id="ARBA00022692"/>
    </source>
</evidence>
<dbReference type="Proteomes" id="UP001069090">
    <property type="component" value="Unassembled WGS sequence"/>
</dbReference>
<evidence type="ECO:0000313" key="14">
    <source>
        <dbReference type="EMBL" id="MCZ0866838.1"/>
    </source>
</evidence>
<dbReference type="EMBL" id="JAPTGG010000017">
    <property type="protein sequence ID" value="MCZ0866838.1"/>
    <property type="molecule type" value="Genomic_DNA"/>
</dbReference>
<dbReference type="InterPro" id="IPR028325">
    <property type="entry name" value="VG_K_chnl"/>
</dbReference>
<feature type="domain" description="Ion transport" evidence="13">
    <location>
        <begin position="23"/>
        <end position="233"/>
    </location>
</feature>
<dbReference type="SUPFAM" id="SSF81324">
    <property type="entry name" value="Voltage-gated potassium channels"/>
    <property type="match status" value="1"/>
</dbReference>
<evidence type="ECO:0000256" key="2">
    <source>
        <dbReference type="ARBA" id="ARBA00022448"/>
    </source>
</evidence>
<evidence type="ECO:0000256" key="10">
    <source>
        <dbReference type="ARBA" id="ARBA00023136"/>
    </source>
</evidence>
<feature type="transmembrane region" description="Helical" evidence="12">
    <location>
        <begin position="150"/>
        <end position="171"/>
    </location>
</feature>
<accession>A0A9J6RQ50</accession>
<keyword evidence="7" id="KW-0630">Potassium</keyword>
<dbReference type="InterPro" id="IPR005821">
    <property type="entry name" value="Ion_trans_dom"/>
</dbReference>
<evidence type="ECO:0000313" key="15">
    <source>
        <dbReference type="Proteomes" id="UP001069090"/>
    </source>
</evidence>
<evidence type="ECO:0000259" key="13">
    <source>
        <dbReference type="Pfam" id="PF00520"/>
    </source>
</evidence>
<dbReference type="PANTHER" id="PTHR11537">
    <property type="entry name" value="VOLTAGE-GATED POTASSIUM CHANNEL"/>
    <property type="match status" value="1"/>
</dbReference>
<keyword evidence="4 12" id="KW-0812">Transmembrane</keyword>
<dbReference type="AlphaFoldDB" id="A0A9J6RQ50"/>
<dbReference type="Gene3D" id="1.20.120.350">
    <property type="entry name" value="Voltage-gated potassium channels. Chain C"/>
    <property type="match status" value="1"/>
</dbReference>
<evidence type="ECO:0000256" key="11">
    <source>
        <dbReference type="ARBA" id="ARBA00023303"/>
    </source>
</evidence>
<evidence type="ECO:0000256" key="8">
    <source>
        <dbReference type="ARBA" id="ARBA00022989"/>
    </source>
</evidence>
<organism evidence="14 15">
    <name type="scientific">Dasania phycosphaerae</name>
    <dbReference type="NCBI Taxonomy" id="2950436"/>
    <lineage>
        <taxon>Bacteria</taxon>
        <taxon>Pseudomonadati</taxon>
        <taxon>Pseudomonadota</taxon>
        <taxon>Gammaproteobacteria</taxon>
        <taxon>Cellvibrionales</taxon>
        <taxon>Spongiibacteraceae</taxon>
        <taxon>Dasania</taxon>
    </lineage>
</organism>
<dbReference type="GO" id="GO:0008076">
    <property type="term" value="C:voltage-gated potassium channel complex"/>
    <property type="evidence" value="ECO:0007669"/>
    <property type="project" value="InterPro"/>
</dbReference>
<feature type="transmembrane region" description="Helical" evidence="12">
    <location>
        <begin position="94"/>
        <end position="118"/>
    </location>
</feature>
<name>A0A9J6RQ50_9GAMM</name>
<dbReference type="GO" id="GO:0005249">
    <property type="term" value="F:voltage-gated potassium channel activity"/>
    <property type="evidence" value="ECO:0007669"/>
    <property type="project" value="InterPro"/>
</dbReference>
<dbReference type="RefSeq" id="WP_258332788.1">
    <property type="nucleotide sequence ID" value="NZ_JAPTGG010000017.1"/>
</dbReference>
<protein>
    <submittedName>
        <fullName evidence="14">Ion transporter</fullName>
    </submittedName>
</protein>
<dbReference type="PANTHER" id="PTHR11537:SF254">
    <property type="entry name" value="POTASSIUM VOLTAGE-GATED CHANNEL PROTEIN SHAB"/>
    <property type="match status" value="1"/>
</dbReference>
<reference evidence="14 15" key="1">
    <citation type="submission" date="2022-12" db="EMBL/GenBank/DDBJ databases">
        <title>Dasania phycosphaerae sp. nov., isolated from particulate material of the south coast of Korea.</title>
        <authorList>
            <person name="Jiang Y."/>
        </authorList>
    </citation>
    <scope>NUCLEOTIDE SEQUENCE [LARGE SCALE GENOMIC DNA]</scope>
    <source>
        <strain evidence="14 15">GY-19</strain>
    </source>
</reference>
<sequence length="276" mass="31464">MSSETTKEKLYSIIFGTETLAGRIFDLILIGLILISVLCVMLDSFSLYHEEYSTLLFSIEWFFTIIFTIEYLTRLYCSPNPKAYASSFYGIVDLLAVIPTYLSLIFASTNFLIVVRLLRLLRIFRILKLFNYMNEAHVLMRSILMARRKIYIFLYSISIAVTLYGSLMYVVEGPEYGFDNIPKSIYWAIVTVTTVGYGDITPHTLAGQIIASLAMLTGYAILAVPTGILSAELINEMKKERAVYACRNCERAGHEKDAEYCKFCGTELWFAKKEDD</sequence>
<evidence type="ECO:0000256" key="1">
    <source>
        <dbReference type="ARBA" id="ARBA00004141"/>
    </source>
</evidence>
<evidence type="ECO:0000256" key="7">
    <source>
        <dbReference type="ARBA" id="ARBA00022958"/>
    </source>
</evidence>
<evidence type="ECO:0000256" key="5">
    <source>
        <dbReference type="ARBA" id="ARBA00022826"/>
    </source>
</evidence>
<keyword evidence="2" id="KW-0813">Transport</keyword>
<keyword evidence="11" id="KW-0407">Ion channel</keyword>
<evidence type="ECO:0000256" key="12">
    <source>
        <dbReference type="SAM" id="Phobius"/>
    </source>
</evidence>
<keyword evidence="9" id="KW-0406">Ion transport</keyword>
<feature type="transmembrane region" description="Helical" evidence="12">
    <location>
        <begin position="20"/>
        <end position="42"/>
    </location>
</feature>
<feature type="transmembrane region" description="Helical" evidence="12">
    <location>
        <begin position="209"/>
        <end position="231"/>
    </location>
</feature>
<keyword evidence="3" id="KW-0633">Potassium transport</keyword>
<dbReference type="Pfam" id="PF00520">
    <property type="entry name" value="Ion_trans"/>
    <property type="match status" value="1"/>
</dbReference>
<dbReference type="PRINTS" id="PR00169">
    <property type="entry name" value="KCHANNEL"/>
</dbReference>
<evidence type="ECO:0000256" key="6">
    <source>
        <dbReference type="ARBA" id="ARBA00022882"/>
    </source>
</evidence>
<evidence type="ECO:0000256" key="3">
    <source>
        <dbReference type="ARBA" id="ARBA00022538"/>
    </source>
</evidence>